<evidence type="ECO:0000313" key="1">
    <source>
        <dbReference type="EMBL" id="VAW89443.1"/>
    </source>
</evidence>
<dbReference type="Pfam" id="PF10670">
    <property type="entry name" value="DUF4198"/>
    <property type="match status" value="1"/>
</dbReference>
<protein>
    <submittedName>
        <fullName evidence="1">Additional periplasmic component NikK of nickel ECF transporter</fullName>
    </submittedName>
</protein>
<sequence length="261" mass="29451">MIKNSFSYLSGAALLAISMSTSAHFQMIIPSDDMVKQNENRILNLDLLFWHPYEGGGMHMVKPIEFGLMAGGKKRDLLSKIKPHQFTDIHGDKYDGYTVSYKLKRPGDNIFYIEPAPYWEPSEEAFIIHYTKVIVNSFGLEEGWDKPVGLKTEIIPLTRPYGLYAGNVFQGTVLVNGKPVPFSEVEVEYYNKDGKLKPEADPMITQVVKADSNGVFTYAMPKAGWWGFAALNEDENTMKHDGTDYPVEIGAVLWVETHDMK</sequence>
<dbReference type="InterPro" id="IPR019613">
    <property type="entry name" value="DUF4198"/>
</dbReference>
<gene>
    <name evidence="1" type="ORF">MNBD_GAMMA17-99</name>
</gene>
<proteinExistence type="predicted"/>
<organism evidence="1">
    <name type="scientific">hydrothermal vent metagenome</name>
    <dbReference type="NCBI Taxonomy" id="652676"/>
    <lineage>
        <taxon>unclassified sequences</taxon>
        <taxon>metagenomes</taxon>
        <taxon>ecological metagenomes</taxon>
    </lineage>
</organism>
<reference evidence="1" key="1">
    <citation type="submission" date="2018-06" db="EMBL/GenBank/DDBJ databases">
        <authorList>
            <person name="Zhirakovskaya E."/>
        </authorList>
    </citation>
    <scope>NUCLEOTIDE SEQUENCE</scope>
</reference>
<name>A0A3B0ZMM5_9ZZZZ</name>
<dbReference type="AlphaFoldDB" id="A0A3B0ZMM5"/>
<dbReference type="EMBL" id="UOFQ01000134">
    <property type="protein sequence ID" value="VAW89443.1"/>
    <property type="molecule type" value="Genomic_DNA"/>
</dbReference>
<accession>A0A3B0ZMM5</accession>